<feature type="compositionally biased region" description="Basic and acidic residues" evidence="1">
    <location>
        <begin position="110"/>
        <end position="120"/>
    </location>
</feature>
<accession>A0AAV7NY55</accession>
<feature type="region of interest" description="Disordered" evidence="1">
    <location>
        <begin position="70"/>
        <end position="148"/>
    </location>
</feature>
<evidence type="ECO:0000256" key="1">
    <source>
        <dbReference type="SAM" id="MobiDB-lite"/>
    </source>
</evidence>
<evidence type="ECO:0000313" key="3">
    <source>
        <dbReference type="Proteomes" id="UP001066276"/>
    </source>
</evidence>
<sequence length="251" mass="26523">MQSIPRVVSPMLNKVQSWELSNQAVFQLGEQIEFTDSSGAVFKGTVCGEASSAGSVGRTFVSLDFWQQGSDEGPSGCDTSHACSGHGAQVRHQRSGRIVGDQSLPVKVRAPSEHRPEGRVRSGAVHPTSGESIGAADAQPSTSQGAGVGWAYDDEELLDYEEELEEPVTSNKRVVVAGEVPDVAQGGHIPAQRQELSAGNLPRARWGLGGSKGLALSSPGLIGLSWYDPRARTGIGLLNRIGRKLGQGDKR</sequence>
<evidence type="ECO:0000313" key="2">
    <source>
        <dbReference type="EMBL" id="KAJ1119992.1"/>
    </source>
</evidence>
<gene>
    <name evidence="2" type="ORF">NDU88_008175</name>
</gene>
<protein>
    <submittedName>
        <fullName evidence="2">Uncharacterized protein</fullName>
    </submittedName>
</protein>
<reference evidence="2" key="1">
    <citation type="journal article" date="2022" name="bioRxiv">
        <title>Sequencing and chromosome-scale assembly of the giantPleurodeles waltlgenome.</title>
        <authorList>
            <person name="Brown T."/>
            <person name="Elewa A."/>
            <person name="Iarovenko S."/>
            <person name="Subramanian E."/>
            <person name="Araus A.J."/>
            <person name="Petzold A."/>
            <person name="Susuki M."/>
            <person name="Suzuki K.-i.T."/>
            <person name="Hayashi T."/>
            <person name="Toyoda A."/>
            <person name="Oliveira C."/>
            <person name="Osipova E."/>
            <person name="Leigh N.D."/>
            <person name="Simon A."/>
            <person name="Yun M.H."/>
        </authorList>
    </citation>
    <scope>NUCLEOTIDE SEQUENCE</scope>
    <source>
        <strain evidence="2">20211129_DDA</strain>
        <tissue evidence="2">Liver</tissue>
    </source>
</reference>
<comment type="caution">
    <text evidence="2">The sequence shown here is derived from an EMBL/GenBank/DDBJ whole genome shotgun (WGS) entry which is preliminary data.</text>
</comment>
<proteinExistence type="predicted"/>
<dbReference type="EMBL" id="JANPWB010000012">
    <property type="protein sequence ID" value="KAJ1119992.1"/>
    <property type="molecule type" value="Genomic_DNA"/>
</dbReference>
<dbReference type="Proteomes" id="UP001066276">
    <property type="component" value="Chromosome 8"/>
</dbReference>
<keyword evidence="3" id="KW-1185">Reference proteome</keyword>
<organism evidence="2 3">
    <name type="scientific">Pleurodeles waltl</name>
    <name type="common">Iberian ribbed newt</name>
    <dbReference type="NCBI Taxonomy" id="8319"/>
    <lineage>
        <taxon>Eukaryota</taxon>
        <taxon>Metazoa</taxon>
        <taxon>Chordata</taxon>
        <taxon>Craniata</taxon>
        <taxon>Vertebrata</taxon>
        <taxon>Euteleostomi</taxon>
        <taxon>Amphibia</taxon>
        <taxon>Batrachia</taxon>
        <taxon>Caudata</taxon>
        <taxon>Salamandroidea</taxon>
        <taxon>Salamandridae</taxon>
        <taxon>Pleurodelinae</taxon>
        <taxon>Pleurodeles</taxon>
    </lineage>
</organism>
<dbReference type="AlphaFoldDB" id="A0AAV7NY55"/>
<name>A0AAV7NY55_PLEWA</name>